<dbReference type="NCBIfam" id="TIGR01256">
    <property type="entry name" value="modA"/>
    <property type="match status" value="1"/>
</dbReference>
<keyword evidence="4 6" id="KW-0732">Signal</keyword>
<feature type="binding site" evidence="5">
    <location>
        <position position="199"/>
    </location>
    <ligand>
        <name>molybdate</name>
        <dbReference type="ChEBI" id="CHEBI:36264"/>
    </ligand>
</feature>
<dbReference type="GO" id="GO:0015689">
    <property type="term" value="P:molybdate ion transport"/>
    <property type="evidence" value="ECO:0007669"/>
    <property type="project" value="InterPro"/>
</dbReference>
<feature type="binding site" evidence="5">
    <location>
        <position position="74"/>
    </location>
    <ligand>
        <name>molybdate</name>
        <dbReference type="ChEBI" id="CHEBI:36264"/>
    </ligand>
</feature>
<dbReference type="PIRSF" id="PIRSF004846">
    <property type="entry name" value="ModA"/>
    <property type="match status" value="1"/>
</dbReference>
<dbReference type="GO" id="GO:1901359">
    <property type="term" value="F:tungstate binding"/>
    <property type="evidence" value="ECO:0007669"/>
    <property type="project" value="UniProtKB-ARBA"/>
</dbReference>
<dbReference type="InterPro" id="IPR041879">
    <property type="entry name" value="YvgL-like_PBP2"/>
</dbReference>
<evidence type="ECO:0000256" key="2">
    <source>
        <dbReference type="ARBA" id="ARBA00022505"/>
    </source>
</evidence>
<feature type="chain" id="PRO_5032683891" evidence="6">
    <location>
        <begin position="31"/>
        <end position="265"/>
    </location>
</feature>
<keyword evidence="8" id="KW-1185">Reference proteome</keyword>
<sequence>MKHGKWLSRISLLFFLVATLLSGCGSPPPAKETAAPVNLTVSAAASLKDALTEIKDLYGKEKPNATISYNFGASGSLQQQIEQGAPADIFISAAPKQMDDLQAKNLIDTTTRKDLLENKVVLISAKDSAITGFSDLAGDKVKKLALGEPQSVPAGKYAQEVLTKLNLAEGVKEKTVLAKDVRQVLTYVETANAEAGIVYETDAKVSDKVKIVTRAPEGSHSPVLYPGAVIKDSKNAKEAGEFLKYLQGPAAKAVFEKYGFTVLSK</sequence>
<dbReference type="Proteomes" id="UP000471031">
    <property type="component" value="Unassembled WGS sequence"/>
</dbReference>
<accession>A0A845L9A0</accession>
<feature type="binding site" evidence="5">
    <location>
        <position position="181"/>
    </location>
    <ligand>
        <name>molybdate</name>
        <dbReference type="ChEBI" id="CHEBI:36264"/>
    </ligand>
</feature>
<evidence type="ECO:0000256" key="3">
    <source>
        <dbReference type="ARBA" id="ARBA00022723"/>
    </source>
</evidence>
<reference evidence="7 8" key="1">
    <citation type="submission" date="2020-01" db="EMBL/GenBank/DDBJ databases">
        <title>Whole genome sequence of Heliobacterium gestii DSM 11169.</title>
        <authorList>
            <person name="Kyndt J.A."/>
            <person name="Meyer T.E."/>
        </authorList>
    </citation>
    <scope>NUCLEOTIDE SEQUENCE [LARGE SCALE GENOMIC DNA]</scope>
    <source>
        <strain evidence="7 8">DSM 11169</strain>
    </source>
</reference>
<dbReference type="OrthoDB" id="9785015at2"/>
<dbReference type="PANTHER" id="PTHR30632">
    <property type="entry name" value="MOLYBDATE-BINDING PERIPLASMIC PROTEIN"/>
    <property type="match status" value="1"/>
</dbReference>
<feature type="signal peptide" evidence="6">
    <location>
        <begin position="1"/>
        <end position="30"/>
    </location>
</feature>
<keyword evidence="3 5" id="KW-0479">Metal-binding</keyword>
<evidence type="ECO:0000256" key="4">
    <source>
        <dbReference type="ARBA" id="ARBA00022729"/>
    </source>
</evidence>
<feature type="binding site" evidence="5">
    <location>
        <position position="154"/>
    </location>
    <ligand>
        <name>molybdate</name>
        <dbReference type="ChEBI" id="CHEBI:36264"/>
    </ligand>
</feature>
<dbReference type="PROSITE" id="PS51257">
    <property type="entry name" value="PROKAR_LIPOPROTEIN"/>
    <property type="match status" value="1"/>
</dbReference>
<protein>
    <submittedName>
        <fullName evidence="7">Molybdate ABC transporter substrate-binding protein</fullName>
    </submittedName>
</protein>
<feature type="binding site" evidence="5">
    <location>
        <position position="46"/>
    </location>
    <ligand>
        <name>molybdate</name>
        <dbReference type="ChEBI" id="CHEBI:36264"/>
    </ligand>
</feature>
<evidence type="ECO:0000313" key="8">
    <source>
        <dbReference type="Proteomes" id="UP000471031"/>
    </source>
</evidence>
<dbReference type="CDD" id="cd13537">
    <property type="entry name" value="PBP2_YvgL_like"/>
    <property type="match status" value="1"/>
</dbReference>
<name>A0A845L9A0_HELGE</name>
<dbReference type="AlphaFoldDB" id="A0A845L9A0"/>
<dbReference type="GO" id="GO:0030973">
    <property type="term" value="F:molybdate ion binding"/>
    <property type="evidence" value="ECO:0007669"/>
    <property type="project" value="UniProtKB-ARBA"/>
</dbReference>
<proteinExistence type="inferred from homology"/>
<keyword evidence="2 5" id="KW-0500">Molybdenum</keyword>
<evidence type="ECO:0000256" key="5">
    <source>
        <dbReference type="PIRSR" id="PIRSR004846-1"/>
    </source>
</evidence>
<dbReference type="SUPFAM" id="SSF53850">
    <property type="entry name" value="Periplasmic binding protein-like II"/>
    <property type="match status" value="1"/>
</dbReference>
<evidence type="ECO:0000313" key="7">
    <source>
        <dbReference type="EMBL" id="MZP41824.1"/>
    </source>
</evidence>
<dbReference type="EMBL" id="WXEX01000002">
    <property type="protein sequence ID" value="MZP41824.1"/>
    <property type="molecule type" value="Genomic_DNA"/>
</dbReference>
<dbReference type="Pfam" id="PF13531">
    <property type="entry name" value="SBP_bac_11"/>
    <property type="match status" value="1"/>
</dbReference>
<dbReference type="PANTHER" id="PTHR30632:SF0">
    <property type="entry name" value="SULFATE-BINDING PROTEIN"/>
    <property type="match status" value="1"/>
</dbReference>
<dbReference type="RefSeq" id="WP_161260421.1">
    <property type="nucleotide sequence ID" value="NZ_JAFBDC010000002.1"/>
</dbReference>
<dbReference type="InterPro" id="IPR005950">
    <property type="entry name" value="ModA"/>
</dbReference>
<comment type="similarity">
    <text evidence="1">Belongs to the bacterial solute-binding protein ModA family.</text>
</comment>
<evidence type="ECO:0000256" key="6">
    <source>
        <dbReference type="SAM" id="SignalP"/>
    </source>
</evidence>
<dbReference type="GO" id="GO:0046872">
    <property type="term" value="F:metal ion binding"/>
    <property type="evidence" value="ECO:0007669"/>
    <property type="project" value="UniProtKB-KW"/>
</dbReference>
<comment type="caution">
    <text evidence="7">The sequence shown here is derived from an EMBL/GenBank/DDBJ whole genome shotgun (WGS) entry which is preliminary data.</text>
</comment>
<gene>
    <name evidence="7" type="primary">modA</name>
    <name evidence="7" type="ORF">GTO89_02105</name>
</gene>
<evidence type="ECO:0000256" key="1">
    <source>
        <dbReference type="ARBA" id="ARBA00009175"/>
    </source>
</evidence>
<dbReference type="Gene3D" id="3.40.190.10">
    <property type="entry name" value="Periplasmic binding protein-like II"/>
    <property type="match status" value="2"/>
</dbReference>
<organism evidence="7 8">
    <name type="scientific">Heliomicrobium gestii</name>
    <name type="common">Heliobacterium gestii</name>
    <dbReference type="NCBI Taxonomy" id="2699"/>
    <lineage>
        <taxon>Bacteria</taxon>
        <taxon>Bacillati</taxon>
        <taxon>Bacillota</taxon>
        <taxon>Clostridia</taxon>
        <taxon>Eubacteriales</taxon>
        <taxon>Heliobacteriaceae</taxon>
        <taxon>Heliomicrobium</taxon>
    </lineage>
</organism>
<dbReference type="InterPro" id="IPR050682">
    <property type="entry name" value="ModA/WtpA"/>
</dbReference>
<dbReference type="FunFam" id="3.40.190.10:FF:000035">
    <property type="entry name" value="Molybdate ABC transporter substrate-binding protein"/>
    <property type="match status" value="1"/>
</dbReference>